<reference evidence="12 13" key="1">
    <citation type="submission" date="2019-01" db="EMBL/GenBank/DDBJ databases">
        <title>Draft genome sequence of Dictyobacter sp. Uno17.</title>
        <authorList>
            <person name="Wang C.M."/>
            <person name="Zheng Y."/>
            <person name="Sakai Y."/>
            <person name="Abe K."/>
            <person name="Yokota A."/>
            <person name="Yabe S."/>
        </authorList>
    </citation>
    <scope>NUCLEOTIDE SEQUENCE [LARGE SCALE GENOMIC DNA]</scope>
    <source>
        <strain evidence="12 13">Uno17</strain>
    </source>
</reference>
<dbReference type="PANTHER" id="PTHR43394:SF1">
    <property type="entry name" value="ATP-BINDING CASSETTE SUB-FAMILY B MEMBER 10, MITOCHONDRIAL"/>
    <property type="match status" value="1"/>
</dbReference>
<gene>
    <name evidence="12" type="ORF">KDI_16290</name>
</gene>
<proteinExistence type="predicted"/>
<evidence type="ECO:0000256" key="1">
    <source>
        <dbReference type="ARBA" id="ARBA00004651"/>
    </source>
</evidence>
<keyword evidence="4 9" id="KW-0812">Transmembrane</keyword>
<dbReference type="RefSeq" id="WP_149401063.1">
    <property type="nucleotide sequence ID" value="NZ_BIXY01000018.1"/>
</dbReference>
<dbReference type="AlphaFoldDB" id="A0A5A5T9X8"/>
<evidence type="ECO:0000256" key="6">
    <source>
        <dbReference type="ARBA" id="ARBA00022840"/>
    </source>
</evidence>
<comment type="subcellular location">
    <subcellularLocation>
        <location evidence="1">Cell membrane</location>
        <topology evidence="1">Multi-pass membrane protein</topology>
    </subcellularLocation>
</comment>
<keyword evidence="13" id="KW-1185">Reference proteome</keyword>
<keyword evidence="5" id="KW-0547">Nucleotide-binding</keyword>
<dbReference type="GO" id="GO:0005524">
    <property type="term" value="F:ATP binding"/>
    <property type="evidence" value="ECO:0007669"/>
    <property type="project" value="UniProtKB-KW"/>
</dbReference>
<dbReference type="PANTHER" id="PTHR43394">
    <property type="entry name" value="ATP-DEPENDENT PERMEASE MDL1, MITOCHONDRIAL"/>
    <property type="match status" value="1"/>
</dbReference>
<keyword evidence="3" id="KW-1003">Cell membrane</keyword>
<dbReference type="InterPro" id="IPR003439">
    <property type="entry name" value="ABC_transporter-like_ATP-bd"/>
</dbReference>
<feature type="transmembrane region" description="Helical" evidence="9">
    <location>
        <begin position="138"/>
        <end position="159"/>
    </location>
</feature>
<dbReference type="Gene3D" id="3.40.50.300">
    <property type="entry name" value="P-loop containing nucleotide triphosphate hydrolases"/>
    <property type="match status" value="1"/>
</dbReference>
<dbReference type="InterPro" id="IPR011527">
    <property type="entry name" value="ABC1_TM_dom"/>
</dbReference>
<dbReference type="InterPro" id="IPR039421">
    <property type="entry name" value="Type_1_exporter"/>
</dbReference>
<feature type="transmembrane region" description="Helical" evidence="9">
    <location>
        <begin position="248"/>
        <end position="268"/>
    </location>
</feature>
<keyword evidence="8 9" id="KW-0472">Membrane</keyword>
<keyword evidence="2" id="KW-0813">Transport</keyword>
<dbReference type="EMBL" id="BIXY01000018">
    <property type="protein sequence ID" value="GCF08065.1"/>
    <property type="molecule type" value="Genomic_DNA"/>
</dbReference>
<dbReference type="InterPro" id="IPR036640">
    <property type="entry name" value="ABC1_TM_sf"/>
</dbReference>
<sequence>MRIPFREYKDLLLRYLSPQRMQVLLLGSLLCAEIALQLIDPQFLRIFIDTITSVGPQPSLMGIAALFIGIAIAQQLVTVGATYISERVGWKATNALRADLALHLIRMDMSFHKVHTPGELIERVDGDVNELANFFARFVTKILGGTLLLLGILIILWSIEWHVGLALTIFALITLFGITSTRGLATQPWKVYRQVTADLFGFLEERLRGTEDIRANGARSYVLRRLFMLTRQRLETGKRARLISSIPWSLPTFFFAMAYIIAFVLIAWLYPARIISIGTAFLIYYYTQLLAQPIMLISHQLDDFQKATASIARIGELLNTPRYITDGPGAILPAGPLSVSFEGVEFGYGETDMILKNISFEMKPGEVMGILGRTGSGKTTLTRLLFRLYDPAAGCIYLGGQPIKQAGVADLRRHIGIVTQEVQLFHATVRDNLTLFDHSIADSLIHQALADMGLTGWYEKLEQGLDTMLAANGGGLSAGEAQLLAFTRVFLRDPGLIILDEASSRLDPATEHLIETAMDKLLSNRTGIIIAHRLGTIKRVDTILIMENGEISEYGPQQELLAKQHSRYAALLRTANEEVLA</sequence>
<dbReference type="InterPro" id="IPR027417">
    <property type="entry name" value="P-loop_NTPase"/>
</dbReference>
<dbReference type="SUPFAM" id="SSF52540">
    <property type="entry name" value="P-loop containing nucleoside triphosphate hydrolases"/>
    <property type="match status" value="1"/>
</dbReference>
<keyword evidence="12" id="KW-0347">Helicase</keyword>
<evidence type="ECO:0000256" key="4">
    <source>
        <dbReference type="ARBA" id="ARBA00022692"/>
    </source>
</evidence>
<organism evidence="12 13">
    <name type="scientific">Dictyobacter arantiisoli</name>
    <dbReference type="NCBI Taxonomy" id="2014874"/>
    <lineage>
        <taxon>Bacteria</taxon>
        <taxon>Bacillati</taxon>
        <taxon>Chloroflexota</taxon>
        <taxon>Ktedonobacteria</taxon>
        <taxon>Ktedonobacterales</taxon>
        <taxon>Dictyobacteraceae</taxon>
        <taxon>Dictyobacter</taxon>
    </lineage>
</organism>
<feature type="domain" description="ABC transmembrane type-1" evidence="11">
    <location>
        <begin position="24"/>
        <end position="306"/>
    </location>
</feature>
<dbReference type="FunFam" id="3.40.50.300:FF:000299">
    <property type="entry name" value="ABC transporter ATP-binding protein/permease"/>
    <property type="match status" value="1"/>
</dbReference>
<name>A0A5A5T9X8_9CHLR</name>
<feature type="transmembrane region" description="Helical" evidence="9">
    <location>
        <begin position="165"/>
        <end position="185"/>
    </location>
</feature>
<evidence type="ECO:0000256" key="5">
    <source>
        <dbReference type="ARBA" id="ARBA00022741"/>
    </source>
</evidence>
<evidence type="ECO:0000313" key="12">
    <source>
        <dbReference type="EMBL" id="GCF08065.1"/>
    </source>
</evidence>
<keyword evidence="6" id="KW-0067">ATP-binding</keyword>
<dbReference type="SUPFAM" id="SSF90123">
    <property type="entry name" value="ABC transporter transmembrane region"/>
    <property type="match status" value="1"/>
</dbReference>
<dbReference type="GO" id="GO:0015421">
    <property type="term" value="F:ABC-type oligopeptide transporter activity"/>
    <property type="evidence" value="ECO:0007669"/>
    <property type="project" value="TreeGrafter"/>
</dbReference>
<dbReference type="OrthoDB" id="9769895at2"/>
<dbReference type="PROSITE" id="PS50929">
    <property type="entry name" value="ABC_TM1F"/>
    <property type="match status" value="1"/>
</dbReference>
<feature type="domain" description="ABC transporter" evidence="10">
    <location>
        <begin position="339"/>
        <end position="573"/>
    </location>
</feature>
<accession>A0A5A5T9X8</accession>
<keyword evidence="7 9" id="KW-1133">Transmembrane helix</keyword>
<evidence type="ECO:0000259" key="10">
    <source>
        <dbReference type="PROSITE" id="PS50893"/>
    </source>
</evidence>
<dbReference type="Pfam" id="PF00005">
    <property type="entry name" value="ABC_tran"/>
    <property type="match status" value="1"/>
</dbReference>
<dbReference type="Gene3D" id="1.20.1560.10">
    <property type="entry name" value="ABC transporter type 1, transmembrane domain"/>
    <property type="match status" value="1"/>
</dbReference>
<feature type="transmembrane region" description="Helical" evidence="9">
    <location>
        <begin position="21"/>
        <end position="39"/>
    </location>
</feature>
<feature type="transmembrane region" description="Helical" evidence="9">
    <location>
        <begin position="59"/>
        <end position="84"/>
    </location>
</feature>
<dbReference type="GO" id="GO:0016887">
    <property type="term" value="F:ATP hydrolysis activity"/>
    <property type="evidence" value="ECO:0007669"/>
    <property type="project" value="InterPro"/>
</dbReference>
<dbReference type="GO" id="GO:0005886">
    <property type="term" value="C:plasma membrane"/>
    <property type="evidence" value="ECO:0007669"/>
    <property type="project" value="UniProtKB-SubCell"/>
</dbReference>
<evidence type="ECO:0000259" key="11">
    <source>
        <dbReference type="PROSITE" id="PS50929"/>
    </source>
</evidence>
<dbReference type="GO" id="GO:0004386">
    <property type="term" value="F:helicase activity"/>
    <property type="evidence" value="ECO:0007669"/>
    <property type="project" value="UniProtKB-KW"/>
</dbReference>
<comment type="caution">
    <text evidence="12">The sequence shown here is derived from an EMBL/GenBank/DDBJ whole genome shotgun (WGS) entry which is preliminary data.</text>
</comment>
<dbReference type="Proteomes" id="UP000322530">
    <property type="component" value="Unassembled WGS sequence"/>
</dbReference>
<evidence type="ECO:0000256" key="7">
    <source>
        <dbReference type="ARBA" id="ARBA00022989"/>
    </source>
</evidence>
<evidence type="ECO:0000256" key="2">
    <source>
        <dbReference type="ARBA" id="ARBA00022448"/>
    </source>
</evidence>
<dbReference type="SMART" id="SM00382">
    <property type="entry name" value="AAA"/>
    <property type="match status" value="1"/>
</dbReference>
<evidence type="ECO:0000313" key="13">
    <source>
        <dbReference type="Proteomes" id="UP000322530"/>
    </source>
</evidence>
<protein>
    <submittedName>
        <fullName evidence="12">Helicase</fullName>
    </submittedName>
</protein>
<dbReference type="Pfam" id="PF00664">
    <property type="entry name" value="ABC_membrane"/>
    <property type="match status" value="1"/>
</dbReference>
<dbReference type="InterPro" id="IPR003593">
    <property type="entry name" value="AAA+_ATPase"/>
</dbReference>
<dbReference type="PROSITE" id="PS50893">
    <property type="entry name" value="ABC_TRANSPORTER_2"/>
    <property type="match status" value="1"/>
</dbReference>
<evidence type="ECO:0000256" key="9">
    <source>
        <dbReference type="SAM" id="Phobius"/>
    </source>
</evidence>
<dbReference type="CDD" id="cd07346">
    <property type="entry name" value="ABC_6TM_exporters"/>
    <property type="match status" value="1"/>
</dbReference>
<keyword evidence="12" id="KW-0378">Hydrolase</keyword>
<evidence type="ECO:0000256" key="8">
    <source>
        <dbReference type="ARBA" id="ARBA00023136"/>
    </source>
</evidence>
<evidence type="ECO:0000256" key="3">
    <source>
        <dbReference type="ARBA" id="ARBA00022475"/>
    </source>
</evidence>